<dbReference type="SUPFAM" id="SSF53850">
    <property type="entry name" value="Periplasmic binding protein-like II"/>
    <property type="match status" value="1"/>
</dbReference>
<sequence>MLVLQEVKLFRYYSRLIPLGVKEELLLTLSEVADKLSSSLRHARNLLGQMQEANWLTWQPSVGRNQRSILTLHLGLKELQQIIALQFVEQGSYDKALEMLDGNQQWFGSLLKDTSGASQRLGELHLQLTYYRPFSRIVPHEPQRNSERFFLRQIYSCLVRCDADGHIEADLAHHWQHDSSAKCWKFYLRRGLTFHDGREITAPLIAQLITKLQEQSSYQQDLAHLASVTATREHTLVFELTQADLGFAGLLADPKYSIQPPSQLSTSSKRAIGSGPFQVVSHTKEKLHLQAFPHYYACRALTDEVTIWHVPTFKKKKLTLDGEASAVINDDFPQLPTCRQYLQCLDKDQGEASALDTYRHASGYDQASMIQSETQKALLEHGCVYLVFNQRQSVLTEEQRHWLRAYLAPKEILQAVGTTEDLQGLQAATNLLPVWTAVYTPLAHACPLPKKLSIAHYDQSDLRNAAQGIAKLLQDKGVETSTMGYSYEELQVHIRTDSVREDLVLTSTSLDDNRPASAYRWLYADPLLNNLLSPAQKEWLTTQLVAIRQTTSLENYLSAIEPLATAMINASWLVPLYHHKQTLRFQDVLQGVAITNWGWPEIKDVWIEN</sequence>
<name>A0A2T3P3H1_9GAMM</name>
<dbReference type="PANTHER" id="PTHR30290:SF72">
    <property type="entry name" value="HTH-TYPE TRANSCRIPTIONAL REGULATOR SGRR"/>
    <property type="match status" value="1"/>
</dbReference>
<dbReference type="GO" id="GO:1904680">
    <property type="term" value="F:peptide transmembrane transporter activity"/>
    <property type="evidence" value="ECO:0007669"/>
    <property type="project" value="TreeGrafter"/>
</dbReference>
<dbReference type="InterPro" id="IPR000914">
    <property type="entry name" value="SBP_5_dom"/>
</dbReference>
<reference evidence="4 5" key="1">
    <citation type="submission" date="2018-01" db="EMBL/GenBank/DDBJ databases">
        <title>Whole genome sequencing of Histamine producing bacteria.</title>
        <authorList>
            <person name="Butler K."/>
        </authorList>
    </citation>
    <scope>NUCLEOTIDE SEQUENCE [LARGE SCALE GENOMIC DNA]</scope>
    <source>
        <strain evidence="4 5">DSM 24669</strain>
    </source>
</reference>
<organism evidence="4 5">
    <name type="scientific">Photobacterium swingsii</name>
    <dbReference type="NCBI Taxonomy" id="680026"/>
    <lineage>
        <taxon>Bacteria</taxon>
        <taxon>Pseudomonadati</taxon>
        <taxon>Pseudomonadota</taxon>
        <taxon>Gammaproteobacteria</taxon>
        <taxon>Vibrionales</taxon>
        <taxon>Vibrionaceae</taxon>
        <taxon>Photobacterium</taxon>
    </lineage>
</organism>
<dbReference type="STRING" id="680026.AB733_18845"/>
<accession>A0A2T3P3H1</accession>
<protein>
    <submittedName>
        <fullName evidence="4">SgrR family transcriptional regulator</fullName>
    </submittedName>
</protein>
<dbReference type="InterPro" id="IPR039424">
    <property type="entry name" value="SBP_5"/>
</dbReference>
<evidence type="ECO:0000256" key="1">
    <source>
        <dbReference type="ARBA" id="ARBA00023125"/>
    </source>
</evidence>
<evidence type="ECO:0000313" key="4">
    <source>
        <dbReference type="EMBL" id="PSW23051.1"/>
    </source>
</evidence>
<dbReference type="Gene3D" id="3.40.190.10">
    <property type="entry name" value="Periplasmic binding protein-like II"/>
    <property type="match status" value="1"/>
</dbReference>
<gene>
    <name evidence="4" type="ORF">C9I94_17910</name>
</gene>
<dbReference type="PANTHER" id="PTHR30290">
    <property type="entry name" value="PERIPLASMIC BINDING COMPONENT OF ABC TRANSPORTER"/>
    <property type="match status" value="1"/>
</dbReference>
<feature type="domain" description="Solute-binding protein family 5" evidence="2">
    <location>
        <begin position="167"/>
        <end position="312"/>
    </location>
</feature>
<dbReference type="OrthoDB" id="5894719at2"/>
<evidence type="ECO:0000259" key="2">
    <source>
        <dbReference type="Pfam" id="PF00496"/>
    </source>
</evidence>
<comment type="caution">
    <text evidence="4">The sequence shown here is derived from an EMBL/GenBank/DDBJ whole genome shotgun (WGS) entry which is preliminary data.</text>
</comment>
<evidence type="ECO:0000259" key="3">
    <source>
        <dbReference type="Pfam" id="PF12793"/>
    </source>
</evidence>
<dbReference type="GO" id="GO:0003677">
    <property type="term" value="F:DNA binding"/>
    <property type="evidence" value="ECO:0007669"/>
    <property type="project" value="UniProtKB-KW"/>
</dbReference>
<proteinExistence type="predicted"/>
<feature type="domain" description="Transcriptional regulator SgrR N-terminal HTH" evidence="3">
    <location>
        <begin position="8"/>
        <end position="120"/>
    </location>
</feature>
<dbReference type="Pfam" id="PF12793">
    <property type="entry name" value="SgrR_N"/>
    <property type="match status" value="1"/>
</dbReference>
<keyword evidence="5" id="KW-1185">Reference proteome</keyword>
<dbReference type="InterPro" id="IPR025370">
    <property type="entry name" value="SgrR_HTH_N"/>
</dbReference>
<dbReference type="Pfam" id="PF00496">
    <property type="entry name" value="SBP_bac_5"/>
    <property type="match status" value="1"/>
</dbReference>
<keyword evidence="1" id="KW-0238">DNA-binding</keyword>
<dbReference type="Proteomes" id="UP000240481">
    <property type="component" value="Unassembled WGS sequence"/>
</dbReference>
<dbReference type="GO" id="GO:0015833">
    <property type="term" value="P:peptide transport"/>
    <property type="evidence" value="ECO:0007669"/>
    <property type="project" value="TreeGrafter"/>
</dbReference>
<dbReference type="EMBL" id="PYLZ01000010">
    <property type="protein sequence ID" value="PSW23051.1"/>
    <property type="molecule type" value="Genomic_DNA"/>
</dbReference>
<evidence type="ECO:0000313" key="5">
    <source>
        <dbReference type="Proteomes" id="UP000240481"/>
    </source>
</evidence>
<dbReference type="AlphaFoldDB" id="A0A2T3P3H1"/>